<dbReference type="EMBL" id="HBUE01080711">
    <property type="protein sequence ID" value="CAG6477370.1"/>
    <property type="molecule type" value="Transcribed_RNA"/>
</dbReference>
<evidence type="ECO:0000256" key="8">
    <source>
        <dbReference type="ARBA" id="ARBA00022898"/>
    </source>
</evidence>
<dbReference type="SUPFAM" id="SSF53383">
    <property type="entry name" value="PLP-dependent transferases"/>
    <property type="match status" value="1"/>
</dbReference>
<dbReference type="AlphaFoldDB" id="A0A8D8BPR7"/>
<dbReference type="GO" id="GO:0006564">
    <property type="term" value="P:L-serine biosynthetic process"/>
    <property type="evidence" value="ECO:0007669"/>
    <property type="project" value="UniProtKB-KW"/>
</dbReference>
<keyword evidence="6" id="KW-0028">Amino-acid biosynthesis</keyword>
<proteinExistence type="inferred from homology"/>
<evidence type="ECO:0000256" key="7">
    <source>
        <dbReference type="ARBA" id="ARBA00022679"/>
    </source>
</evidence>
<comment type="similarity">
    <text evidence="3">Belongs to the class-V pyridoxal-phosphate-dependent aminotransferase family. SerC subfamily.</text>
</comment>
<sequence>MGRVFAWIKRQGGLDKLYQASLTKSALIYDVIAASKDFYYCPVESKVRSRMNVPFRVGGAEGNETLEKEFLKGAEALGMQQLKGHRLVGGIRASLYNAVTIEEAEALRKYMVEFRAKNA</sequence>
<dbReference type="GO" id="GO:0005737">
    <property type="term" value="C:cytoplasm"/>
    <property type="evidence" value="ECO:0007669"/>
    <property type="project" value="TreeGrafter"/>
</dbReference>
<comment type="pathway">
    <text evidence="2">Amino-acid biosynthesis; L-serine biosynthesis; L-serine from 3-phospho-D-glycerate: step 2/3.</text>
</comment>
<evidence type="ECO:0000256" key="11">
    <source>
        <dbReference type="ARBA" id="ARBA00049007"/>
    </source>
</evidence>
<dbReference type="FunFam" id="3.90.1150.10:FF:000006">
    <property type="entry name" value="Phosphoserine aminotransferase"/>
    <property type="match status" value="1"/>
</dbReference>
<dbReference type="InterPro" id="IPR015424">
    <property type="entry name" value="PyrdxlP-dep_Trfase"/>
</dbReference>
<evidence type="ECO:0000256" key="10">
    <source>
        <dbReference type="ARBA" id="ARBA00047630"/>
    </source>
</evidence>
<evidence type="ECO:0000256" key="4">
    <source>
        <dbReference type="ARBA" id="ARBA00013030"/>
    </source>
</evidence>
<keyword evidence="8" id="KW-0663">Pyridoxal phosphate</keyword>
<keyword evidence="9" id="KW-0718">Serine biosynthesis</keyword>
<dbReference type="InterPro" id="IPR022278">
    <property type="entry name" value="Pser_aminoTfrase"/>
</dbReference>
<keyword evidence="5 12" id="KW-0032">Aminotransferase</keyword>
<evidence type="ECO:0000256" key="2">
    <source>
        <dbReference type="ARBA" id="ARBA00005099"/>
    </source>
</evidence>
<name>A0A8D8BPR7_CULPI</name>
<accession>A0A8D8BPR7</accession>
<reference evidence="12" key="1">
    <citation type="submission" date="2021-05" db="EMBL/GenBank/DDBJ databases">
        <authorList>
            <person name="Alioto T."/>
            <person name="Alioto T."/>
            <person name="Gomez Garrido J."/>
        </authorList>
    </citation>
    <scope>NUCLEOTIDE SEQUENCE</scope>
</reference>
<dbReference type="EC" id="2.6.1.52" evidence="4"/>
<comment type="cofactor">
    <cofactor evidence="1">
        <name>pyridoxal 5'-phosphate</name>
        <dbReference type="ChEBI" id="CHEBI:597326"/>
    </cofactor>
</comment>
<evidence type="ECO:0000256" key="5">
    <source>
        <dbReference type="ARBA" id="ARBA00022576"/>
    </source>
</evidence>
<dbReference type="PANTHER" id="PTHR43247">
    <property type="entry name" value="PHOSPHOSERINE AMINOTRANSFERASE"/>
    <property type="match status" value="1"/>
</dbReference>
<dbReference type="Gene3D" id="3.90.1150.10">
    <property type="entry name" value="Aspartate Aminotransferase, domain 1"/>
    <property type="match status" value="1"/>
</dbReference>
<evidence type="ECO:0000256" key="3">
    <source>
        <dbReference type="ARBA" id="ARBA00006904"/>
    </source>
</evidence>
<dbReference type="InterPro" id="IPR015422">
    <property type="entry name" value="PyrdxlP-dep_Trfase_small"/>
</dbReference>
<comment type="catalytic activity">
    <reaction evidence="10">
        <text>4-(phosphooxy)-L-threonine + 2-oxoglutarate = (R)-3-hydroxy-2-oxo-4-phosphooxybutanoate + L-glutamate</text>
        <dbReference type="Rhea" id="RHEA:16573"/>
        <dbReference type="ChEBI" id="CHEBI:16810"/>
        <dbReference type="ChEBI" id="CHEBI:29985"/>
        <dbReference type="ChEBI" id="CHEBI:58452"/>
        <dbReference type="ChEBI" id="CHEBI:58538"/>
        <dbReference type="EC" id="2.6.1.52"/>
    </reaction>
</comment>
<keyword evidence="7 12" id="KW-0808">Transferase</keyword>
<organism evidence="12">
    <name type="scientific">Culex pipiens</name>
    <name type="common">House mosquito</name>
    <dbReference type="NCBI Taxonomy" id="7175"/>
    <lineage>
        <taxon>Eukaryota</taxon>
        <taxon>Metazoa</taxon>
        <taxon>Ecdysozoa</taxon>
        <taxon>Arthropoda</taxon>
        <taxon>Hexapoda</taxon>
        <taxon>Insecta</taxon>
        <taxon>Pterygota</taxon>
        <taxon>Neoptera</taxon>
        <taxon>Endopterygota</taxon>
        <taxon>Diptera</taxon>
        <taxon>Nematocera</taxon>
        <taxon>Culicoidea</taxon>
        <taxon>Culicidae</taxon>
        <taxon>Culicinae</taxon>
        <taxon>Culicini</taxon>
        <taxon>Culex</taxon>
        <taxon>Culex</taxon>
    </lineage>
</organism>
<dbReference type="GO" id="GO:0030170">
    <property type="term" value="F:pyridoxal phosphate binding"/>
    <property type="evidence" value="ECO:0007669"/>
    <property type="project" value="TreeGrafter"/>
</dbReference>
<evidence type="ECO:0000256" key="9">
    <source>
        <dbReference type="ARBA" id="ARBA00023299"/>
    </source>
</evidence>
<evidence type="ECO:0000256" key="1">
    <source>
        <dbReference type="ARBA" id="ARBA00001933"/>
    </source>
</evidence>
<dbReference type="PANTHER" id="PTHR43247:SF1">
    <property type="entry name" value="PHOSPHOSERINE AMINOTRANSFERASE"/>
    <property type="match status" value="1"/>
</dbReference>
<evidence type="ECO:0000256" key="6">
    <source>
        <dbReference type="ARBA" id="ARBA00022605"/>
    </source>
</evidence>
<dbReference type="GO" id="GO:0004648">
    <property type="term" value="F:O-phospho-L-serine:2-oxoglutarate aminotransferase activity"/>
    <property type="evidence" value="ECO:0007669"/>
    <property type="project" value="UniProtKB-EC"/>
</dbReference>
<comment type="catalytic activity">
    <reaction evidence="11">
        <text>O-phospho-L-serine + 2-oxoglutarate = 3-phosphooxypyruvate + L-glutamate</text>
        <dbReference type="Rhea" id="RHEA:14329"/>
        <dbReference type="ChEBI" id="CHEBI:16810"/>
        <dbReference type="ChEBI" id="CHEBI:18110"/>
        <dbReference type="ChEBI" id="CHEBI:29985"/>
        <dbReference type="ChEBI" id="CHEBI:57524"/>
        <dbReference type="EC" id="2.6.1.52"/>
    </reaction>
</comment>
<protein>
    <recommendedName>
        <fullName evidence="4">phosphoserine transaminase</fullName>
        <ecNumber evidence="4">2.6.1.52</ecNumber>
    </recommendedName>
</protein>
<evidence type="ECO:0000313" key="12">
    <source>
        <dbReference type="EMBL" id="CAG6477370.1"/>
    </source>
</evidence>